<dbReference type="InterPro" id="IPR046674">
    <property type="entry name" value="DUF6544"/>
</dbReference>
<organism evidence="1 2">
    <name type="scientific">Methanothermobacter thermautotrophicus</name>
    <name type="common">Methanobacterium thermoformicicum</name>
    <dbReference type="NCBI Taxonomy" id="145262"/>
    <lineage>
        <taxon>Archaea</taxon>
        <taxon>Methanobacteriati</taxon>
        <taxon>Methanobacteriota</taxon>
        <taxon>Methanomada group</taxon>
        <taxon>Methanobacteria</taxon>
        <taxon>Methanobacteriales</taxon>
        <taxon>Methanobacteriaceae</taxon>
        <taxon>Methanothermobacter</taxon>
    </lineage>
</organism>
<sequence length="243" mass="28057">MLRKRFEMEVREELRKVHSLNERELPGLLAGYLEASGLPHDPQNLLIRWADSKIRRGARWMNVDMTQINSPAPFRSVYINGRFFGIPLEGLDIYSRGRGEMIIRAMKFFKVAEERGAPMDQSALVTLLSEAPFLPSLFLAGCTEWSQLDDKMVEGKIMDHGIVAGGLFTFDDHGRFQKFHTEDRYCAEFGMEQHPWSVEVLSYQDMGGFIYPAECTATWHLPEGDLKYFHGRIRYAKFNIRTL</sequence>
<comment type="caution">
    <text evidence="1">The sequence shown here is derived from an EMBL/GenBank/DDBJ whole genome shotgun (WGS) entry which is preliminary data.</text>
</comment>
<dbReference type="AlphaFoldDB" id="A0A842YP91"/>
<reference evidence="1" key="1">
    <citation type="submission" date="2018-06" db="EMBL/GenBank/DDBJ databases">
        <title>Draft genome sequence of Methanothermobacter thermautotrophicus Strain WHS, a thermophilic, hydrogenotrophic methanogen isolated from Washburn Hot Springs in Yellowstone National Park, USA.</title>
        <authorList>
            <person name="Mckay L.J."/>
            <person name="Klingelsmith K."/>
            <person name="Inskeep W.P."/>
            <person name="Fields M.W."/>
        </authorList>
    </citation>
    <scope>NUCLEOTIDE SEQUENCE</scope>
    <source>
        <strain evidence="1">WHS</strain>
    </source>
</reference>
<dbReference type="OrthoDB" id="79774at2157"/>
<dbReference type="Proteomes" id="UP000646659">
    <property type="component" value="Unassembled WGS sequence"/>
</dbReference>
<protein>
    <submittedName>
        <fullName evidence="1">Uncharacterized protein</fullName>
    </submittedName>
</protein>
<accession>A0A842YP91</accession>
<evidence type="ECO:0000313" key="1">
    <source>
        <dbReference type="EMBL" id="MBE2900430.1"/>
    </source>
</evidence>
<gene>
    <name evidence="1" type="ORF">DNK57_06445</name>
</gene>
<evidence type="ECO:0000313" key="2">
    <source>
        <dbReference type="Proteomes" id="UP000646659"/>
    </source>
</evidence>
<dbReference type="EMBL" id="QKOF01000006">
    <property type="protein sequence ID" value="MBE2900430.1"/>
    <property type="molecule type" value="Genomic_DNA"/>
</dbReference>
<dbReference type="Pfam" id="PF20181">
    <property type="entry name" value="DUF6544"/>
    <property type="match status" value="1"/>
</dbReference>
<proteinExistence type="predicted"/>
<name>A0A842YP91_METTF</name>